<reference evidence="1" key="1">
    <citation type="submission" date="2021-01" db="EMBL/GenBank/DDBJ databases">
        <authorList>
            <consortium name="Genoscope - CEA"/>
            <person name="William W."/>
        </authorList>
    </citation>
    <scope>NUCLEOTIDE SEQUENCE</scope>
</reference>
<comment type="caution">
    <text evidence="1">The sequence shown here is derived from an EMBL/GenBank/DDBJ whole genome shotgun (WGS) entry which is preliminary data.</text>
</comment>
<keyword evidence="2" id="KW-1185">Reference proteome</keyword>
<dbReference type="AlphaFoldDB" id="A0A8S1JZG7"/>
<organism evidence="1 2">
    <name type="scientific">Paramecium primaurelia</name>
    <dbReference type="NCBI Taxonomy" id="5886"/>
    <lineage>
        <taxon>Eukaryota</taxon>
        <taxon>Sar</taxon>
        <taxon>Alveolata</taxon>
        <taxon>Ciliophora</taxon>
        <taxon>Intramacronucleata</taxon>
        <taxon>Oligohymenophorea</taxon>
        <taxon>Peniculida</taxon>
        <taxon>Parameciidae</taxon>
        <taxon>Paramecium</taxon>
    </lineage>
</organism>
<evidence type="ECO:0000313" key="2">
    <source>
        <dbReference type="Proteomes" id="UP000688137"/>
    </source>
</evidence>
<name>A0A8S1JZG7_PARPR</name>
<accession>A0A8S1JZG7</accession>
<dbReference type="EMBL" id="CAJJDM010000002">
    <property type="protein sequence ID" value="CAD8043568.1"/>
    <property type="molecule type" value="Genomic_DNA"/>
</dbReference>
<dbReference type="Proteomes" id="UP000688137">
    <property type="component" value="Unassembled WGS sequence"/>
</dbReference>
<evidence type="ECO:0000313" key="1">
    <source>
        <dbReference type="EMBL" id="CAD8043568.1"/>
    </source>
</evidence>
<protein>
    <submittedName>
        <fullName evidence="1">Uncharacterized protein</fullName>
    </submittedName>
</protein>
<sequence>MLPFEMEPFFPVLIENKTLFRKIKRRHHSTQPIERKAQQPIDSFYERSFVIQRKELQCRTLEPKKQIFIQYPKTSMSGRENINDEISFEKLIQTFLQVNSCNPSKQSSINKKAFKLISQNKEIQILEEEHKSLQSRFFKEINSYVDNCRKF</sequence>
<proteinExistence type="predicted"/>
<gene>
    <name evidence="1" type="ORF">PPRIM_AZ9-3.1.T0050221</name>
</gene>